<organism evidence="5 6">
    <name type="scientific">Riccia fluitans</name>
    <dbReference type="NCBI Taxonomy" id="41844"/>
    <lineage>
        <taxon>Eukaryota</taxon>
        <taxon>Viridiplantae</taxon>
        <taxon>Streptophyta</taxon>
        <taxon>Embryophyta</taxon>
        <taxon>Marchantiophyta</taxon>
        <taxon>Marchantiopsida</taxon>
        <taxon>Marchantiidae</taxon>
        <taxon>Marchantiales</taxon>
        <taxon>Ricciaceae</taxon>
        <taxon>Riccia</taxon>
    </lineage>
</organism>
<dbReference type="Pfam" id="PF14389">
    <property type="entry name" value="Lzipper-MIP1"/>
    <property type="match status" value="1"/>
</dbReference>
<feature type="domain" description="DUF547" evidence="3">
    <location>
        <begin position="493"/>
        <end position="625"/>
    </location>
</feature>
<feature type="region of interest" description="Disordered" evidence="2">
    <location>
        <begin position="220"/>
        <end position="239"/>
    </location>
</feature>
<proteinExistence type="predicted"/>
<feature type="region of interest" description="Disordered" evidence="2">
    <location>
        <begin position="332"/>
        <end position="354"/>
    </location>
</feature>
<feature type="region of interest" description="Disordered" evidence="2">
    <location>
        <begin position="274"/>
        <end position="318"/>
    </location>
</feature>
<feature type="compositionally biased region" description="Basic residues" evidence="2">
    <location>
        <begin position="220"/>
        <end position="230"/>
    </location>
</feature>
<dbReference type="AlphaFoldDB" id="A0ABD1ZJK8"/>
<feature type="compositionally biased region" description="Low complexity" evidence="2">
    <location>
        <begin position="382"/>
        <end position="418"/>
    </location>
</feature>
<feature type="region of interest" description="Disordered" evidence="2">
    <location>
        <begin position="382"/>
        <end position="427"/>
    </location>
</feature>
<feature type="coiled-coil region" evidence="1">
    <location>
        <begin position="141"/>
        <end position="168"/>
    </location>
</feature>
<evidence type="ECO:0000313" key="5">
    <source>
        <dbReference type="EMBL" id="KAL2651558.1"/>
    </source>
</evidence>
<protein>
    <recommendedName>
        <fullName evidence="7">Electron transporter</fullName>
    </recommendedName>
</protein>
<keyword evidence="1" id="KW-0175">Coiled coil</keyword>
<dbReference type="PANTHER" id="PTHR23054:SF18">
    <property type="entry name" value="TERNARY COMPLEX FACTOR MIP1, LEUCINE-ZIPPER"/>
    <property type="match status" value="1"/>
</dbReference>
<evidence type="ECO:0000256" key="1">
    <source>
        <dbReference type="SAM" id="Coils"/>
    </source>
</evidence>
<dbReference type="InterPro" id="IPR025757">
    <property type="entry name" value="MIP1_Leuzipper"/>
</dbReference>
<evidence type="ECO:0000259" key="3">
    <source>
        <dbReference type="Pfam" id="PF04784"/>
    </source>
</evidence>
<evidence type="ECO:0000259" key="4">
    <source>
        <dbReference type="Pfam" id="PF14389"/>
    </source>
</evidence>
<gene>
    <name evidence="5" type="ORF">R1flu_019686</name>
</gene>
<accession>A0ABD1ZJK8</accession>
<feature type="domain" description="Ternary complex factor MIP1 leucine-zipper" evidence="4">
    <location>
        <begin position="84"/>
        <end position="172"/>
    </location>
</feature>
<keyword evidence="6" id="KW-1185">Reference proteome</keyword>
<evidence type="ECO:0000313" key="6">
    <source>
        <dbReference type="Proteomes" id="UP001605036"/>
    </source>
</evidence>
<feature type="region of interest" description="Disordered" evidence="2">
    <location>
        <begin position="115"/>
        <end position="135"/>
    </location>
</feature>
<dbReference type="EMBL" id="JBHFFA010000001">
    <property type="protein sequence ID" value="KAL2651558.1"/>
    <property type="molecule type" value="Genomic_DNA"/>
</dbReference>
<name>A0ABD1ZJK8_9MARC</name>
<feature type="compositionally biased region" description="Low complexity" evidence="2">
    <location>
        <begin position="274"/>
        <end position="283"/>
    </location>
</feature>
<evidence type="ECO:0008006" key="7">
    <source>
        <dbReference type="Google" id="ProtNLM"/>
    </source>
</evidence>
<comment type="caution">
    <text evidence="5">The sequence shown here is derived from an EMBL/GenBank/DDBJ whole genome shotgun (WGS) entry which is preliminary data.</text>
</comment>
<dbReference type="InterPro" id="IPR006869">
    <property type="entry name" value="DUF547"/>
</dbReference>
<dbReference type="PANTHER" id="PTHR23054">
    <property type="entry name" value="TERNARY COMPLEX FACTOR MIP1, LEUCINE-ZIPPER-RELATED"/>
    <property type="match status" value="1"/>
</dbReference>
<sequence length="715" mass="78689">MQDQLPGEDAAIIFPVPDLPVSGATPTVGRGHCRSMSAPSETTAAIVPWDLPPGAFQHLKENWQGWKTKMMKKNSGDKKKRALYDRRVALEEDVAQLQTQLKTERAVRHGLERALGHSQKSKKVPEPLQGEIPASTYSPKAKDLITEIANLETEVASLEHHVLSLYRKVLDQQICTSPTLSSVSSVQNVPNLSGLSTPTEASTPPQPRLFSKISLKRKNAALTSSHRRNRSSATTASNINDKHEISTGFQTKSRHVSLLGGAFNCIDGSSAEETSQQLSTSSTVLGIPEPSTSLAEHDKAELHQQTSSRGTSKREAFLPSSQPTALTLLTTGSHSAPASESGFGKYSESPRLFQGTPNRLSEELVRCMAAIYCKLADPPLSTSSAPISPTSCSSSSSGSTVTTRSSSPRGSSTDSFGSPRWRGGDCSSNSEAASLMDPFQLKDRKGDVVGAYRSAVEVPWICVDKDRLTYAARALRNFRSMVEQLEKVDPGIMKQEEKMAFWINVYNALLMHAYLAYGIPRSHLKRISLVQKASYKIGPHSINAHMIEHCILGCRSRRPTQWLQTFFSTTSRFKPGDGRRPYALEKFEPLVCFALCCGSRSDPAVRVYTAKNVRQELESARSDYLQASIGVRSGSRVILPRILEWYANETSIAPSNLLEWVCQFVSDKQQLAIKKFVSSKSQKSVSNCVEWLSYNSTFRYIFVRDLARLVPLAAQ</sequence>
<dbReference type="Pfam" id="PF04784">
    <property type="entry name" value="DUF547"/>
    <property type="match status" value="1"/>
</dbReference>
<evidence type="ECO:0000256" key="2">
    <source>
        <dbReference type="SAM" id="MobiDB-lite"/>
    </source>
</evidence>
<feature type="coiled-coil region" evidence="1">
    <location>
        <begin position="80"/>
        <end position="107"/>
    </location>
</feature>
<dbReference type="Proteomes" id="UP001605036">
    <property type="component" value="Unassembled WGS sequence"/>
</dbReference>
<reference evidence="5 6" key="1">
    <citation type="submission" date="2024-09" db="EMBL/GenBank/DDBJ databases">
        <title>Chromosome-scale assembly of Riccia fluitans.</title>
        <authorList>
            <person name="Paukszto L."/>
            <person name="Sawicki J."/>
            <person name="Karawczyk K."/>
            <person name="Piernik-Szablinska J."/>
            <person name="Szczecinska M."/>
            <person name="Mazdziarz M."/>
        </authorList>
    </citation>
    <scope>NUCLEOTIDE SEQUENCE [LARGE SCALE GENOMIC DNA]</scope>
    <source>
        <strain evidence="5">Rf_01</strain>
        <tissue evidence="5">Aerial parts of the thallus</tissue>
    </source>
</reference>